<keyword evidence="8" id="KW-0378">Hydrolase</keyword>
<dbReference type="EC" id="3.6.3.19" evidence="8"/>
<evidence type="ECO:0000256" key="6">
    <source>
        <dbReference type="ARBA" id="ARBA00023136"/>
    </source>
</evidence>
<sequence length="354" mass="39398">MSIQLQDVKKVYDNGEEVLRDVNLTIEDGEFIAIVGPSGCGKSTLLRMIAGLVSVSEGKIYINGRDVTDLPPKERDLTMVFQNYALYPFLTVKENVAFGLKARKLPTDEIERRVSKAIETVALTDYADKKPSALSGGQRQRVALARSIASEAKICLMDEPLSNLDAQLRTSMRSVIRRLQRQLGLTVVYVTHDQVEAMTMADRIVVLNDHHVQQVGTPAEIYKHPNNVFVGRFLGSPQMNILDAHLDAEQTLHLADSIKLPKQHIVTFSSTFKVGVRPEDLTLTRTKTPNACITNIEYLGNQLVCHLELTNGSNITVLLPEEGAHIDWHLNDKVSVSLTGRYHIFDQNDCAIKG</sequence>
<dbReference type="OrthoDB" id="9790614at2"/>
<dbReference type="InterPro" id="IPR047641">
    <property type="entry name" value="ABC_transpr_MalK/UgpC-like"/>
</dbReference>
<dbReference type="GO" id="GO:0016887">
    <property type="term" value="F:ATP hydrolysis activity"/>
    <property type="evidence" value="ECO:0007669"/>
    <property type="project" value="InterPro"/>
</dbReference>
<keyword evidence="1" id="KW-0813">Transport</keyword>
<dbReference type="InterPro" id="IPR008995">
    <property type="entry name" value="Mo/tungstate-bd_C_term_dom"/>
</dbReference>
<dbReference type="PROSITE" id="PS00211">
    <property type="entry name" value="ABC_TRANSPORTER_1"/>
    <property type="match status" value="1"/>
</dbReference>
<dbReference type="GO" id="GO:0055052">
    <property type="term" value="C:ATP-binding cassette (ABC) transporter complex, substrate-binding subunit-containing"/>
    <property type="evidence" value="ECO:0007669"/>
    <property type="project" value="TreeGrafter"/>
</dbReference>
<accession>A0A380KFG8</accession>
<dbReference type="InterPro" id="IPR013611">
    <property type="entry name" value="Transp-assoc_OB_typ2"/>
</dbReference>
<dbReference type="InterPro" id="IPR012340">
    <property type="entry name" value="NA-bd_OB-fold"/>
</dbReference>
<dbReference type="SUPFAM" id="SSF50331">
    <property type="entry name" value="MOP-like"/>
    <property type="match status" value="1"/>
</dbReference>
<dbReference type="Pfam" id="PF08402">
    <property type="entry name" value="TOBE_2"/>
    <property type="match status" value="1"/>
</dbReference>
<dbReference type="AlphaFoldDB" id="A0A380KFG8"/>
<evidence type="ECO:0000313" key="8">
    <source>
        <dbReference type="EMBL" id="SUN63835.1"/>
    </source>
</evidence>
<name>A0A380KFG8_9STRE</name>
<evidence type="ECO:0000256" key="2">
    <source>
        <dbReference type="ARBA" id="ARBA00022475"/>
    </source>
</evidence>
<dbReference type="SUPFAM" id="SSF52540">
    <property type="entry name" value="P-loop containing nucleoside triphosphate hydrolases"/>
    <property type="match status" value="1"/>
</dbReference>
<reference evidence="8 9" key="1">
    <citation type="submission" date="2018-06" db="EMBL/GenBank/DDBJ databases">
        <authorList>
            <consortium name="Pathogen Informatics"/>
            <person name="Doyle S."/>
        </authorList>
    </citation>
    <scope>NUCLEOTIDE SEQUENCE [LARGE SCALE GENOMIC DNA]</scope>
    <source>
        <strain evidence="8 9">NCTC12224</strain>
    </source>
</reference>
<protein>
    <submittedName>
        <fullName evidence="8">Sugar ABC transporter, ATP-binding protein</fullName>
        <ecNumber evidence="8">3.6.3.19</ecNumber>
    </submittedName>
</protein>
<dbReference type="Proteomes" id="UP000254924">
    <property type="component" value="Unassembled WGS sequence"/>
</dbReference>
<dbReference type="Gene3D" id="2.40.50.100">
    <property type="match status" value="1"/>
</dbReference>
<gene>
    <name evidence="8" type="primary">malK</name>
    <name evidence="8" type="ORF">NCTC12224_02654</name>
</gene>
<keyword evidence="3" id="KW-0547">Nucleotide-binding</keyword>
<evidence type="ECO:0000256" key="4">
    <source>
        <dbReference type="ARBA" id="ARBA00022840"/>
    </source>
</evidence>
<dbReference type="Pfam" id="PF00005">
    <property type="entry name" value="ABC_tran"/>
    <property type="match status" value="1"/>
</dbReference>
<dbReference type="InterPro" id="IPR027417">
    <property type="entry name" value="P-loop_NTPase"/>
</dbReference>
<dbReference type="CDD" id="cd03301">
    <property type="entry name" value="ABC_MalK_N"/>
    <property type="match status" value="1"/>
</dbReference>
<dbReference type="InterPro" id="IPR003593">
    <property type="entry name" value="AAA+_ATPase"/>
</dbReference>
<evidence type="ECO:0000256" key="3">
    <source>
        <dbReference type="ARBA" id="ARBA00022741"/>
    </source>
</evidence>
<proteinExistence type="predicted"/>
<dbReference type="GO" id="GO:0140359">
    <property type="term" value="F:ABC-type transporter activity"/>
    <property type="evidence" value="ECO:0007669"/>
    <property type="project" value="InterPro"/>
</dbReference>
<dbReference type="Gene3D" id="3.40.50.300">
    <property type="entry name" value="P-loop containing nucleotide triphosphate hydrolases"/>
    <property type="match status" value="1"/>
</dbReference>
<dbReference type="PANTHER" id="PTHR43875">
    <property type="entry name" value="MALTODEXTRIN IMPORT ATP-BINDING PROTEIN MSMX"/>
    <property type="match status" value="1"/>
</dbReference>
<dbReference type="Gene3D" id="2.40.50.140">
    <property type="entry name" value="Nucleic acid-binding proteins"/>
    <property type="match status" value="1"/>
</dbReference>
<organism evidence="8 9">
    <name type="scientific">Streptococcus hyointestinalis</name>
    <dbReference type="NCBI Taxonomy" id="1337"/>
    <lineage>
        <taxon>Bacteria</taxon>
        <taxon>Bacillati</taxon>
        <taxon>Bacillota</taxon>
        <taxon>Bacilli</taxon>
        <taxon>Lactobacillales</taxon>
        <taxon>Streptococcaceae</taxon>
        <taxon>Streptococcus</taxon>
    </lineage>
</organism>
<dbReference type="GO" id="GO:0008643">
    <property type="term" value="P:carbohydrate transport"/>
    <property type="evidence" value="ECO:0007669"/>
    <property type="project" value="InterPro"/>
</dbReference>
<feature type="domain" description="ABC transporter" evidence="7">
    <location>
        <begin position="3"/>
        <end position="234"/>
    </location>
</feature>
<keyword evidence="4 8" id="KW-0067">ATP-binding</keyword>
<keyword evidence="9" id="KW-1185">Reference proteome</keyword>
<dbReference type="InterPro" id="IPR015855">
    <property type="entry name" value="ABC_transpr_MalK-like"/>
</dbReference>
<keyword evidence="2" id="KW-1003">Cell membrane</keyword>
<evidence type="ECO:0000256" key="5">
    <source>
        <dbReference type="ARBA" id="ARBA00022967"/>
    </source>
</evidence>
<dbReference type="PROSITE" id="PS50893">
    <property type="entry name" value="ABC_TRANSPORTER_2"/>
    <property type="match status" value="1"/>
</dbReference>
<dbReference type="SMART" id="SM00382">
    <property type="entry name" value="AAA"/>
    <property type="match status" value="1"/>
</dbReference>
<dbReference type="EMBL" id="UHFN01000007">
    <property type="protein sequence ID" value="SUN63835.1"/>
    <property type="molecule type" value="Genomic_DNA"/>
</dbReference>
<dbReference type="FunFam" id="3.40.50.300:FF:000042">
    <property type="entry name" value="Maltose/maltodextrin ABC transporter, ATP-binding protein"/>
    <property type="match status" value="1"/>
</dbReference>
<dbReference type="InterPro" id="IPR017871">
    <property type="entry name" value="ABC_transporter-like_CS"/>
</dbReference>
<evidence type="ECO:0000313" key="9">
    <source>
        <dbReference type="Proteomes" id="UP000254924"/>
    </source>
</evidence>
<dbReference type="InterPro" id="IPR003439">
    <property type="entry name" value="ABC_transporter-like_ATP-bd"/>
</dbReference>
<keyword evidence="6" id="KW-0472">Membrane</keyword>
<keyword evidence="5" id="KW-1278">Translocase</keyword>
<dbReference type="GO" id="GO:0005524">
    <property type="term" value="F:ATP binding"/>
    <property type="evidence" value="ECO:0007669"/>
    <property type="project" value="UniProtKB-KW"/>
</dbReference>
<evidence type="ECO:0000256" key="1">
    <source>
        <dbReference type="ARBA" id="ARBA00022448"/>
    </source>
</evidence>
<evidence type="ECO:0000259" key="7">
    <source>
        <dbReference type="PROSITE" id="PS50893"/>
    </source>
</evidence>
<dbReference type="PANTHER" id="PTHR43875:SF15">
    <property type="entry name" value="TREHALOSE IMPORT ATP-BINDING PROTEIN SUGC"/>
    <property type="match status" value="1"/>
</dbReference>